<sequence length="47" mass="4906">MSTTGYAYAKSLVPQGGSQKSKVKSQKYYAISSLGILNASSISAVAY</sequence>
<dbReference type="AlphaFoldDB" id="A0A2K8SRE1"/>
<gene>
    <name evidence="1" type="ORF">COO91_03983</name>
</gene>
<dbReference type="KEGG" id="nfl:COO91_03983"/>
<dbReference type="Proteomes" id="UP000232003">
    <property type="component" value="Chromosome"/>
</dbReference>
<keyword evidence="2" id="KW-1185">Reference proteome</keyword>
<reference evidence="1 2" key="1">
    <citation type="submission" date="2017-11" db="EMBL/GenBank/DDBJ databases">
        <title>Complete genome of a free-living desiccation-tolerant cyanobacterium and its photosynthetic adaptation to extreme terrestrial habitat.</title>
        <authorList>
            <person name="Shang J."/>
        </authorList>
    </citation>
    <scope>NUCLEOTIDE SEQUENCE [LARGE SCALE GENOMIC DNA]</scope>
    <source>
        <strain evidence="1 2">CCNUN1</strain>
    </source>
</reference>
<organism evidence="1 2">
    <name type="scientific">Nostoc flagelliforme CCNUN1</name>
    <dbReference type="NCBI Taxonomy" id="2038116"/>
    <lineage>
        <taxon>Bacteria</taxon>
        <taxon>Bacillati</taxon>
        <taxon>Cyanobacteriota</taxon>
        <taxon>Cyanophyceae</taxon>
        <taxon>Nostocales</taxon>
        <taxon>Nostocaceae</taxon>
        <taxon>Nostoc</taxon>
    </lineage>
</organism>
<evidence type="ECO:0000313" key="1">
    <source>
        <dbReference type="EMBL" id="AUB38026.1"/>
    </source>
</evidence>
<dbReference type="EMBL" id="CP024785">
    <property type="protein sequence ID" value="AUB38026.1"/>
    <property type="molecule type" value="Genomic_DNA"/>
</dbReference>
<accession>A0A2K8SRE1</accession>
<protein>
    <submittedName>
        <fullName evidence="1">Uncharacterized protein</fullName>
    </submittedName>
</protein>
<evidence type="ECO:0000313" key="2">
    <source>
        <dbReference type="Proteomes" id="UP000232003"/>
    </source>
</evidence>
<proteinExistence type="predicted"/>
<name>A0A2K8SRE1_9NOSO</name>